<feature type="region of interest" description="Disordered" evidence="1">
    <location>
        <begin position="23"/>
        <end position="86"/>
    </location>
</feature>
<reference evidence="3" key="1">
    <citation type="journal article" date="2016" name="Genome Announc.">
        <title>Revised genome sequence of the purple photosynthetic bacterium Blastochloris viridis.</title>
        <authorList>
            <person name="Liu L.N."/>
            <person name="Faulkner M."/>
            <person name="Liu X."/>
            <person name="Huang F."/>
            <person name="Darby A.C."/>
            <person name="Hall N."/>
        </authorList>
    </citation>
    <scope>NUCLEOTIDE SEQUENCE [LARGE SCALE GENOMIC DNA]</scope>
    <source>
        <strain evidence="3">ATCC 19567 / DSM 133 / F</strain>
    </source>
</reference>
<evidence type="ECO:0000256" key="1">
    <source>
        <dbReference type="SAM" id="MobiDB-lite"/>
    </source>
</evidence>
<feature type="compositionally biased region" description="Basic and acidic residues" evidence="1">
    <location>
        <begin position="23"/>
        <end position="32"/>
    </location>
</feature>
<gene>
    <name evidence="2" type="ORF">BVIRIDIS_25280</name>
</gene>
<accession>A0A0P0J3T1</accession>
<evidence type="ECO:0000313" key="3">
    <source>
        <dbReference type="Proteomes" id="UP000065734"/>
    </source>
</evidence>
<dbReference type="EMBL" id="LN907867">
    <property type="protein sequence ID" value="CUU43506.1"/>
    <property type="molecule type" value="Genomic_DNA"/>
</dbReference>
<organism evidence="2 3">
    <name type="scientific">Blastochloris viridis</name>
    <name type="common">Rhodopseudomonas viridis</name>
    <dbReference type="NCBI Taxonomy" id="1079"/>
    <lineage>
        <taxon>Bacteria</taxon>
        <taxon>Pseudomonadati</taxon>
        <taxon>Pseudomonadota</taxon>
        <taxon>Alphaproteobacteria</taxon>
        <taxon>Hyphomicrobiales</taxon>
        <taxon>Blastochloridaceae</taxon>
        <taxon>Blastochloris</taxon>
    </lineage>
</organism>
<keyword evidence="3" id="KW-1185">Reference proteome</keyword>
<dbReference type="Proteomes" id="UP000065734">
    <property type="component" value="Chromosome I"/>
</dbReference>
<name>A0A0P0J3T1_BLAVI</name>
<protein>
    <submittedName>
        <fullName evidence="2">Uncharacterized protein</fullName>
    </submittedName>
</protein>
<sequence length="86" mass="8982">MSSLPVIGGRLAGYLEDFAKAPTERGAVDPRPRLSASADDGGASGGRDTARDTETVASARLETAPEPSTPPIRATHLRGRLVDRLV</sequence>
<evidence type="ECO:0000313" key="2">
    <source>
        <dbReference type="EMBL" id="CUU43506.1"/>
    </source>
</evidence>
<proteinExistence type="predicted"/>
<dbReference type="KEGG" id="bvr:BVIR_3084"/>
<dbReference type="AlphaFoldDB" id="A0A0P0J3T1"/>